<evidence type="ECO:0000256" key="11">
    <source>
        <dbReference type="ARBA" id="ARBA00023121"/>
    </source>
</evidence>
<organism evidence="19">
    <name type="scientific">Trichuris suis</name>
    <name type="common">pig whipworm</name>
    <dbReference type="NCBI Taxonomy" id="68888"/>
    <lineage>
        <taxon>Eukaryota</taxon>
        <taxon>Metazoa</taxon>
        <taxon>Ecdysozoa</taxon>
        <taxon>Nematoda</taxon>
        <taxon>Enoplea</taxon>
        <taxon>Dorylaimia</taxon>
        <taxon>Trichinellida</taxon>
        <taxon>Trichuridae</taxon>
        <taxon>Trichuris</taxon>
    </lineage>
</organism>
<evidence type="ECO:0000256" key="10">
    <source>
        <dbReference type="ARBA" id="ARBA00023055"/>
    </source>
</evidence>
<evidence type="ECO:0000256" key="14">
    <source>
        <dbReference type="PIRSR" id="PIRSR614732-1"/>
    </source>
</evidence>
<keyword evidence="12" id="KW-0456">Lyase</keyword>
<dbReference type="NCBIfam" id="TIGR01740">
    <property type="entry name" value="pyrF"/>
    <property type="match status" value="1"/>
</dbReference>
<evidence type="ECO:0000256" key="3">
    <source>
        <dbReference type="ARBA" id="ARBA00006221"/>
    </source>
</evidence>
<dbReference type="AlphaFoldDB" id="A0A085NR95"/>
<dbReference type="SMART" id="SM00934">
    <property type="entry name" value="OMPdecase"/>
    <property type="match status" value="1"/>
</dbReference>
<dbReference type="CDD" id="cd06223">
    <property type="entry name" value="PRTases_typeI"/>
    <property type="match status" value="1"/>
</dbReference>
<evidence type="ECO:0000256" key="5">
    <source>
        <dbReference type="ARBA" id="ARBA00022448"/>
    </source>
</evidence>
<dbReference type="InterPro" id="IPR000836">
    <property type="entry name" value="PRTase_dom"/>
</dbReference>
<dbReference type="GO" id="GO:0006869">
    <property type="term" value="P:lipid transport"/>
    <property type="evidence" value="ECO:0007669"/>
    <property type="project" value="UniProtKB-KW"/>
</dbReference>
<protein>
    <recommendedName>
        <fullName evidence="17">Oxysterol-binding protein</fullName>
    </recommendedName>
</protein>
<comment type="similarity">
    <text evidence="3">In the N-terminal section; belongs to the purine/pyrimidine phosphoribosyltransferase family.</text>
</comment>
<feature type="binding site" evidence="15">
    <location>
        <position position="1040"/>
    </location>
    <ligand>
        <name>substrate</name>
    </ligand>
</feature>
<feature type="binding site" evidence="15">
    <location>
        <position position="1131"/>
    </location>
    <ligand>
        <name>substrate</name>
    </ligand>
</feature>
<dbReference type="PROSITE" id="PS50003">
    <property type="entry name" value="PH_DOMAIN"/>
    <property type="match status" value="1"/>
</dbReference>
<keyword evidence="13" id="KW-0511">Multifunctional enzyme</keyword>
<dbReference type="PANTHER" id="PTHR19278:SF9">
    <property type="entry name" value="URIDINE 5'-MONOPHOSPHATE SYNTHASE"/>
    <property type="match status" value="1"/>
</dbReference>
<keyword evidence="5 17" id="KW-0813">Transport</keyword>
<dbReference type="NCBIfam" id="TIGR00336">
    <property type="entry name" value="pyrE"/>
    <property type="match status" value="1"/>
</dbReference>
<keyword evidence="6" id="KW-0328">Glycosyltransferase</keyword>
<dbReference type="GO" id="GO:0006207">
    <property type="term" value="P:'de novo' pyrimidine nucleobase biosynthetic process"/>
    <property type="evidence" value="ECO:0007669"/>
    <property type="project" value="InterPro"/>
</dbReference>
<dbReference type="UniPathway" id="UPA00070">
    <property type="reaction ID" value="UER00119"/>
</dbReference>
<dbReference type="GO" id="GO:0008289">
    <property type="term" value="F:lipid binding"/>
    <property type="evidence" value="ECO:0007669"/>
    <property type="project" value="UniProtKB-KW"/>
</dbReference>
<evidence type="ECO:0000256" key="8">
    <source>
        <dbReference type="ARBA" id="ARBA00022793"/>
    </source>
</evidence>
<dbReference type="InterPro" id="IPR004467">
    <property type="entry name" value="Or_phspho_trans_dom"/>
</dbReference>
<feature type="domain" description="PH" evidence="18">
    <location>
        <begin position="36"/>
        <end position="133"/>
    </location>
</feature>
<evidence type="ECO:0000256" key="15">
    <source>
        <dbReference type="PIRSR" id="PIRSR614732-2"/>
    </source>
</evidence>
<dbReference type="InterPro" id="IPR018494">
    <property type="entry name" value="Oxysterol-bd_CS"/>
</dbReference>
<feature type="binding site" evidence="15">
    <location>
        <position position="1189"/>
    </location>
    <ligand>
        <name>substrate</name>
    </ligand>
</feature>
<dbReference type="SUPFAM" id="SSF144000">
    <property type="entry name" value="Oxysterol-binding protein-like"/>
    <property type="match status" value="1"/>
</dbReference>
<comment type="pathway">
    <text evidence="2">Pyrimidine metabolism; UMP biosynthesis via de novo pathway; UMP from orotate: step 1/2.</text>
</comment>
<evidence type="ECO:0000256" key="4">
    <source>
        <dbReference type="ARBA" id="ARBA00009769"/>
    </source>
</evidence>
<feature type="non-terminal residue" evidence="19">
    <location>
        <position position="1238"/>
    </location>
</feature>
<dbReference type="InterPro" id="IPR014732">
    <property type="entry name" value="OMPdecase"/>
</dbReference>
<evidence type="ECO:0000256" key="1">
    <source>
        <dbReference type="ARBA" id="ARBA00004861"/>
    </source>
</evidence>
<dbReference type="Gene3D" id="2.30.29.30">
    <property type="entry name" value="Pleckstrin-homology domain (PH domain)/Phosphotyrosine-binding domain (PTB)"/>
    <property type="match status" value="1"/>
</dbReference>
<dbReference type="GO" id="GO:0004590">
    <property type="term" value="F:orotidine-5'-phosphate decarboxylase activity"/>
    <property type="evidence" value="ECO:0007669"/>
    <property type="project" value="InterPro"/>
</dbReference>
<dbReference type="InterPro" id="IPR013785">
    <property type="entry name" value="Aldolase_TIM"/>
</dbReference>
<dbReference type="InterPro" id="IPR001754">
    <property type="entry name" value="OMPdeCOase_dom"/>
</dbReference>
<dbReference type="GO" id="GO:0004588">
    <property type="term" value="F:orotate phosphoribosyltransferase activity"/>
    <property type="evidence" value="ECO:0007669"/>
    <property type="project" value="InterPro"/>
</dbReference>
<dbReference type="InterPro" id="IPR001849">
    <property type="entry name" value="PH_domain"/>
</dbReference>
<evidence type="ECO:0000313" key="19">
    <source>
        <dbReference type="EMBL" id="KFD71991.1"/>
    </source>
</evidence>
<evidence type="ECO:0000259" key="18">
    <source>
        <dbReference type="PROSITE" id="PS50003"/>
    </source>
</evidence>
<dbReference type="GO" id="GO:0044205">
    <property type="term" value="P:'de novo' UMP biosynthetic process"/>
    <property type="evidence" value="ECO:0007669"/>
    <property type="project" value="UniProtKB-UniPathway"/>
</dbReference>
<evidence type="ECO:0000256" key="7">
    <source>
        <dbReference type="ARBA" id="ARBA00022679"/>
    </source>
</evidence>
<evidence type="ECO:0000256" key="13">
    <source>
        <dbReference type="ARBA" id="ARBA00023268"/>
    </source>
</evidence>
<dbReference type="Proteomes" id="UP000030758">
    <property type="component" value="Unassembled WGS sequence"/>
</dbReference>
<gene>
    <name evidence="19" type="ORF">M514_00404</name>
</gene>
<dbReference type="InterPro" id="IPR011993">
    <property type="entry name" value="PH-like_dom_sf"/>
</dbReference>
<feature type="binding site" evidence="15">
    <location>
        <position position="1210"/>
    </location>
    <ligand>
        <name>substrate</name>
    </ligand>
</feature>
<keyword evidence="8" id="KW-0210">Decarboxylase</keyword>
<dbReference type="PROSITE" id="PS01013">
    <property type="entry name" value="OSBP"/>
    <property type="match status" value="1"/>
</dbReference>
<dbReference type="Pfam" id="PF00215">
    <property type="entry name" value="OMPdecase"/>
    <property type="match status" value="1"/>
</dbReference>
<comment type="pathway">
    <text evidence="1">Pyrimidine metabolism; UMP biosynthesis via de novo pathway; UMP from orotate: step 2/2.</text>
</comment>
<dbReference type="HAMAP" id="MF_01208">
    <property type="entry name" value="PyrE"/>
    <property type="match status" value="1"/>
</dbReference>
<dbReference type="InterPro" id="IPR000648">
    <property type="entry name" value="Oxysterol-bd"/>
</dbReference>
<comment type="similarity">
    <text evidence="16">Belongs to the OSBP family.</text>
</comment>
<keyword evidence="10 17" id="KW-0445">Lipid transport</keyword>
<dbReference type="Pfam" id="PF00169">
    <property type="entry name" value="PH"/>
    <property type="match status" value="1"/>
</dbReference>
<dbReference type="Gene3D" id="1.10.287.2720">
    <property type="match status" value="1"/>
</dbReference>
<dbReference type="SUPFAM" id="SSF51366">
    <property type="entry name" value="Ribulose-phoshate binding barrel"/>
    <property type="match status" value="1"/>
</dbReference>
<evidence type="ECO:0000256" key="17">
    <source>
        <dbReference type="RuleBase" id="RU003845"/>
    </source>
</evidence>
<dbReference type="InterPro" id="IPR011060">
    <property type="entry name" value="RibuloseP-bd_barrel"/>
</dbReference>
<dbReference type="InterPro" id="IPR023031">
    <property type="entry name" value="OPRT"/>
</dbReference>
<dbReference type="Pfam" id="PF01237">
    <property type="entry name" value="Oxysterol_BP"/>
    <property type="match status" value="1"/>
</dbReference>
<proteinExistence type="inferred from homology"/>
<feature type="active site" description="For OMPdecase activity" evidence="14">
    <location>
        <position position="1071"/>
    </location>
</feature>
<dbReference type="InterPro" id="IPR037239">
    <property type="entry name" value="OSBP_sf"/>
</dbReference>
<evidence type="ECO:0000256" key="6">
    <source>
        <dbReference type="ARBA" id="ARBA00022676"/>
    </source>
</evidence>
<dbReference type="Gene3D" id="3.20.20.70">
    <property type="entry name" value="Aldolase class I"/>
    <property type="match status" value="1"/>
</dbReference>
<evidence type="ECO:0000256" key="16">
    <source>
        <dbReference type="RuleBase" id="RU003844"/>
    </source>
</evidence>
<reference evidence="19" key="1">
    <citation type="journal article" date="2014" name="Nat. Genet.">
        <title>Genome and transcriptome of the porcine whipworm Trichuris suis.</title>
        <authorList>
            <person name="Jex A.R."/>
            <person name="Nejsum P."/>
            <person name="Schwarz E.M."/>
            <person name="Hu L."/>
            <person name="Young N.D."/>
            <person name="Hall R.S."/>
            <person name="Korhonen P.K."/>
            <person name="Liao S."/>
            <person name="Thamsborg S."/>
            <person name="Xia J."/>
            <person name="Xu P."/>
            <person name="Wang S."/>
            <person name="Scheerlinck J.P."/>
            <person name="Hofmann A."/>
            <person name="Sternberg P.W."/>
            <person name="Wang J."/>
            <person name="Gasser R.B."/>
        </authorList>
    </citation>
    <scope>NUCLEOTIDE SEQUENCE [LARGE SCALE GENOMIC DNA]</scope>
    <source>
        <strain evidence="19">DCEP-RM93F</strain>
    </source>
</reference>
<keyword evidence="11" id="KW-0446">Lipid-binding</keyword>
<dbReference type="InterPro" id="IPR029057">
    <property type="entry name" value="PRTase-like"/>
</dbReference>
<feature type="active site" description="For OMPdecase activity" evidence="14">
    <location>
        <position position="1076"/>
    </location>
</feature>
<comment type="similarity">
    <text evidence="4">In the C-terminal section; belongs to the OMP decarboxylase family.</text>
</comment>
<evidence type="ECO:0000256" key="9">
    <source>
        <dbReference type="ARBA" id="ARBA00022975"/>
    </source>
</evidence>
<name>A0A085NR95_9BILA</name>
<dbReference type="EMBL" id="KL367479">
    <property type="protein sequence ID" value="KFD71991.1"/>
    <property type="molecule type" value="Genomic_DNA"/>
</dbReference>
<keyword evidence="7" id="KW-0808">Transferase</keyword>
<feature type="active site" description="For OMPdecase activity" evidence="14">
    <location>
        <position position="1073"/>
    </location>
</feature>
<keyword evidence="9" id="KW-0665">Pyrimidine biosynthesis</keyword>
<dbReference type="SMART" id="SM00233">
    <property type="entry name" value="PH"/>
    <property type="match status" value="1"/>
</dbReference>
<feature type="binding site" evidence="15">
    <location>
        <position position="1018"/>
    </location>
    <ligand>
        <name>substrate</name>
    </ligand>
</feature>
<accession>A0A085NR95</accession>
<dbReference type="SUPFAM" id="SSF53271">
    <property type="entry name" value="PRTase-like"/>
    <property type="match status" value="1"/>
</dbReference>
<dbReference type="CDD" id="cd04725">
    <property type="entry name" value="OMP_decarboxylase_like"/>
    <property type="match status" value="1"/>
</dbReference>
<evidence type="ECO:0000256" key="12">
    <source>
        <dbReference type="ARBA" id="ARBA00023239"/>
    </source>
</evidence>
<sequence length="1238" mass="137717">MQSQVGAPTTTEEQQLREILQRADMFQKLEELDLMRQPLEGQLLKFTNAIQGWQNRWCVLDPAKGELRYYLKCDVKSLKPRGVLNLANAEIIPSEDDSMTFSVIPYGCDVYRFKAQDTKSKQEWINRLRTIANDHAERRKKNLDLDLIVKTPQVSENVYRGTALQATAFGNVHKILTAASEQHASLLRCFDDLPAALLNSPESYQAVLSIKSYSNSLLTGLKDCAMSLRLLQNDLSTFQTRSSELEASLASNAGQSIEYAPAKRAVSSVEERNKPLETSSRRVDMTEFKESDEMPEQPDFFEPELGSVESQKKAILSLLSKLKLGTDLTRVPLPAFLSQKRSFLESCSDFLANTSTFVSIARCTSSEKRLVAILKWYLTSFFFGCKGGVARKPFNPVAGELFTCSWVPSGDFVDPPTDSQPLSTSKVRFHAEQMSHHPPVTAFFASTSNRDVLLTGSISVRSKFMGVSINMPILCEAKVAVLCPEVEPAVSHDKKSNYEVYRLHYPNCFARSILTTPSMEFGGKVQIVSQQTGNAAVITFHTKPFYGGKSHRVTAEARTPTGRVFCRAEGDWRELIEFTYSDGSVETIDVTQIACQAMTSAVPKNVVKLKDLDCYATPLVDEYDGLVQDRIPIVEPYILDCFARFRGTIEKAEDVVQQANDLNYRMVYKAGTFFNGIVSRFVDLAEGTRDVTPKATAIFLGTLGGLAMGIQRGGILSVFKHAGGAATLMTTFCYPEETCQLFRSWKAAGCRQLNRLKAMSKQALLDKFFDVGVFQFGQFTLKCGSVSPVYIDLRRLISYPELLDCVQEELWTLTQNNGLSFKRICGVPYGAIPVCTALSVGHKLPMLFLRKEAKPYGTKQLVEGLYDIGDRCLIVEDVITHGTSVNNTTEVLRSLGLIVTDALIILDRCQGGKNSLSQSGITARSLFNLKEVVHHFYSTGKISGENYNRVIAYLSSPNEEACSHCVSDESISPIIVAVENAPSNGLYCNRNAALVHPMARRLWDIIESKKTNLCIACDFQTKDEILQTLQLVGSLICMAKLHADIVEDFDLKFAADLRKLAKEKNFLILEDRKFADTGDVVKKQLLHSIYKPTIWADMVTLHPIAGYGILQAIRDVSATRSLACLIVAEMSTDGNLTSNNYRADAVTMAKDFRDVVAGFISQKRPAEDPAFLYFTPGVHFRAGTDRIGQRWRSIEAAVKEDGNDVAIVGRAITNDSNILEATEKFRHLAWEAFLARKS</sequence>
<evidence type="ECO:0000256" key="2">
    <source>
        <dbReference type="ARBA" id="ARBA00004889"/>
    </source>
</evidence>
<dbReference type="SUPFAM" id="SSF50729">
    <property type="entry name" value="PH domain-like"/>
    <property type="match status" value="1"/>
</dbReference>
<feature type="binding site" evidence="15">
    <location>
        <position position="1209"/>
    </location>
    <ligand>
        <name>substrate</name>
    </ligand>
</feature>
<dbReference type="Gene3D" id="2.40.160.120">
    <property type="match status" value="1"/>
</dbReference>
<dbReference type="PANTHER" id="PTHR19278">
    <property type="entry name" value="OROTATE PHOSPHORIBOSYLTRANSFERASE"/>
    <property type="match status" value="1"/>
</dbReference>
<dbReference type="Gene3D" id="3.40.50.2020">
    <property type="match status" value="1"/>
</dbReference>